<dbReference type="Pfam" id="PF00206">
    <property type="entry name" value="Lyase_1"/>
    <property type="match status" value="1"/>
</dbReference>
<dbReference type="PRINTS" id="PR00145">
    <property type="entry name" value="ARGSUCLYASE"/>
</dbReference>
<evidence type="ECO:0000259" key="6">
    <source>
        <dbReference type="Pfam" id="PF00206"/>
    </source>
</evidence>
<evidence type="ECO:0000313" key="8">
    <source>
        <dbReference type="EMBL" id="MQL54890.1"/>
    </source>
</evidence>
<keyword evidence="10" id="KW-1185">Reference proteome</keyword>
<keyword evidence="3" id="KW-0963">Cytoplasm</keyword>
<evidence type="ECO:0000256" key="1">
    <source>
        <dbReference type="ARBA" id="ARBA00009084"/>
    </source>
</evidence>
<keyword evidence="5" id="KW-0456">Lyase</keyword>
<dbReference type="Gene3D" id="1.20.200.10">
    <property type="entry name" value="Fumarase/aspartase (Central domain)"/>
    <property type="match status" value="1"/>
</dbReference>
<dbReference type="AlphaFoldDB" id="A0A650CXZ5"/>
<dbReference type="InterPro" id="IPR022761">
    <property type="entry name" value="Fumarate_lyase_N"/>
</dbReference>
<evidence type="ECO:0000313" key="11">
    <source>
        <dbReference type="Proteomes" id="UP000474054"/>
    </source>
</evidence>
<name>A0A650CXZ5_ACIAM</name>
<dbReference type="Pfam" id="PF10415">
    <property type="entry name" value="FumaraseC_C"/>
    <property type="match status" value="1"/>
</dbReference>
<dbReference type="Gene3D" id="1.10.275.10">
    <property type="entry name" value="Fumarase/aspartase (N-terminal domain)"/>
    <property type="match status" value="1"/>
</dbReference>
<dbReference type="EC" id="4.2.1.2" evidence="2"/>
<dbReference type="FunFam" id="1.20.200.10:FF:000001">
    <property type="entry name" value="Fumarate hydratase, mitochondrial"/>
    <property type="match status" value="1"/>
</dbReference>
<proteinExistence type="inferred from homology"/>
<evidence type="ECO:0000256" key="3">
    <source>
        <dbReference type="ARBA" id="ARBA00022490"/>
    </source>
</evidence>
<dbReference type="GO" id="GO:0006099">
    <property type="term" value="P:tricarboxylic acid cycle"/>
    <property type="evidence" value="ECO:0007669"/>
    <property type="project" value="UniProtKB-KW"/>
</dbReference>
<evidence type="ECO:0000313" key="9">
    <source>
        <dbReference type="EMBL" id="QGR22676.1"/>
    </source>
</evidence>
<reference evidence="8 11" key="1">
    <citation type="submission" date="2019-10" db="EMBL/GenBank/DDBJ databases">
        <title>Comparative genomics of sulfur disproportionating microorganisms.</title>
        <authorList>
            <person name="Ward L.M."/>
            <person name="Bertran E."/>
            <person name="Johnston D."/>
        </authorList>
    </citation>
    <scope>NUCLEOTIDE SEQUENCE [LARGE SCALE GENOMIC DNA]</scope>
    <source>
        <strain evidence="8 11">DSM 3772</strain>
    </source>
</reference>
<dbReference type="PROSITE" id="PS00163">
    <property type="entry name" value="FUMARATE_LYASES"/>
    <property type="match status" value="1"/>
</dbReference>
<dbReference type="InterPro" id="IPR018951">
    <property type="entry name" value="Fumarase_C_C"/>
</dbReference>
<dbReference type="GO" id="GO:0004333">
    <property type="term" value="F:fumarate hydratase activity"/>
    <property type="evidence" value="ECO:0007669"/>
    <property type="project" value="UniProtKB-EC"/>
</dbReference>
<dbReference type="InterPro" id="IPR000362">
    <property type="entry name" value="Fumarate_lyase_fam"/>
</dbReference>
<dbReference type="SUPFAM" id="SSF48557">
    <property type="entry name" value="L-aspartase-like"/>
    <property type="match status" value="1"/>
</dbReference>
<dbReference type="Proteomes" id="UP000474054">
    <property type="component" value="Unassembled WGS sequence"/>
</dbReference>
<evidence type="ECO:0000313" key="10">
    <source>
        <dbReference type="Proteomes" id="UP000426328"/>
    </source>
</evidence>
<dbReference type="Gene3D" id="1.10.40.30">
    <property type="entry name" value="Fumarase/aspartase (C-terminal domain)"/>
    <property type="match status" value="1"/>
</dbReference>
<evidence type="ECO:0000256" key="2">
    <source>
        <dbReference type="ARBA" id="ARBA00012921"/>
    </source>
</evidence>
<protein>
    <recommendedName>
        <fullName evidence="2">fumarate hydratase</fullName>
        <ecNumber evidence="2">4.2.1.2</ecNumber>
    </recommendedName>
</protein>
<accession>A0A650CXZ5</accession>
<keyword evidence="4" id="KW-0816">Tricarboxylic acid cycle</keyword>
<dbReference type="InterPro" id="IPR020557">
    <property type="entry name" value="Fumarate_lyase_CS"/>
</dbReference>
<dbReference type="PRINTS" id="PR00149">
    <property type="entry name" value="FUMRATELYASE"/>
</dbReference>
<gene>
    <name evidence="9" type="ORF">D1866_12365</name>
    <name evidence="8" type="ORF">GFB69_03805</name>
</gene>
<evidence type="ECO:0000256" key="5">
    <source>
        <dbReference type="ARBA" id="ARBA00023239"/>
    </source>
</evidence>
<dbReference type="InterPro" id="IPR008948">
    <property type="entry name" value="L-Aspartase-like"/>
</dbReference>
<feature type="domain" description="Fumarase C C-terminal" evidence="7">
    <location>
        <begin position="387"/>
        <end position="437"/>
    </location>
</feature>
<dbReference type="PANTHER" id="PTHR11444">
    <property type="entry name" value="ASPARTATEAMMONIA/ARGININOSUCCINATE/ADENYLOSUCCINATE LYASE"/>
    <property type="match status" value="1"/>
</dbReference>
<reference evidence="9 10" key="2">
    <citation type="submission" date="2019-10" db="EMBL/GenBank/DDBJ databases">
        <title>Genome Sequences from Six Type Strain Members of the Archaeal Family Sulfolobaceae: Acidianus ambivalens, Acidianus infernus, Metallosphaera prunae, Stygiolobus azoricus, Sulfolobus metallicus, and Sulfurisphaera ohwakuensis.</title>
        <authorList>
            <person name="Counts J.A."/>
            <person name="Kelly R.M."/>
        </authorList>
    </citation>
    <scope>NUCLEOTIDE SEQUENCE [LARGE SCALE GENOMIC DNA]</scope>
    <source>
        <strain evidence="9 10">LEI 10</strain>
    </source>
</reference>
<comment type="similarity">
    <text evidence="1">Belongs to the class-II fumarase/aspartase family. Fumarase subfamily.</text>
</comment>
<feature type="domain" description="Fumarate lyase N-terminal" evidence="6">
    <location>
        <begin position="8"/>
        <end position="321"/>
    </location>
</feature>
<organism evidence="9 10">
    <name type="scientific">Acidianus ambivalens</name>
    <name type="common">Desulfurolobus ambivalens</name>
    <dbReference type="NCBI Taxonomy" id="2283"/>
    <lineage>
        <taxon>Archaea</taxon>
        <taxon>Thermoproteota</taxon>
        <taxon>Thermoprotei</taxon>
        <taxon>Sulfolobales</taxon>
        <taxon>Sulfolobaceae</taxon>
        <taxon>Acidianus</taxon>
    </lineage>
</organism>
<dbReference type="EMBL" id="WHYS01000001">
    <property type="protein sequence ID" value="MQL54890.1"/>
    <property type="molecule type" value="Genomic_DNA"/>
</dbReference>
<dbReference type="GO" id="GO:0006106">
    <property type="term" value="P:fumarate metabolic process"/>
    <property type="evidence" value="ECO:0007669"/>
    <property type="project" value="InterPro"/>
</dbReference>
<dbReference type="KEGG" id="aamb:D1866_12365"/>
<dbReference type="Proteomes" id="UP000426328">
    <property type="component" value="Chromosome"/>
</dbReference>
<dbReference type="InterPro" id="IPR005677">
    <property type="entry name" value="Fum_hydII"/>
</dbReference>
<evidence type="ECO:0000259" key="7">
    <source>
        <dbReference type="Pfam" id="PF10415"/>
    </source>
</evidence>
<dbReference type="EMBL" id="CP045482">
    <property type="protein sequence ID" value="QGR22676.1"/>
    <property type="molecule type" value="Genomic_DNA"/>
</dbReference>
<evidence type="ECO:0000256" key="4">
    <source>
        <dbReference type="ARBA" id="ARBA00022532"/>
    </source>
</evidence>
<sequence>MSYIEIMKYTEVAPKLFMNTGTRFPRKIIWAMGLVKLACARANAKLNLLDKDIVKAIEDASIEVMEGKHDEKVILDVFQTGSGTGLNMNINEIIAERASELSGKKIHPNDHVNMSQSSNDVVPTAIRIAAVSNAIENLIPSLRDILSSLNEKSKEYDNVIKSGRTHLRDALPITLGQELSAYYDALSHDLEQLNNVIEYVKELPIGGTAVGTGLNAHPKFTELVIQEINELTSLNFKTSNKFRSMRFLTDLLLLSGVMRNIAIEVYRIGQDFRLMFSGPFTSIGEIDIPTQEEIAGSSIMPGKTNPVTVEATLLVSSQVVGLDHANQMASMLGEFELAMGVPLIGYNIILQENLLSEALRKFSSLVINGMKPNVEKMKRYAESSPSLITVISPIVGYDKASQIGKMLVKGMSIREALREMGFKDEEIDKILDLQQLVKPGIPAKSQK</sequence>
<dbReference type="PANTHER" id="PTHR11444:SF22">
    <property type="entry name" value="FUMARATE HYDRATASE CLASS II"/>
    <property type="match status" value="1"/>
</dbReference>
<dbReference type="InterPro" id="IPR024083">
    <property type="entry name" value="Fumarase/histidase_N"/>
</dbReference>